<reference evidence="1" key="1">
    <citation type="submission" date="2021-07" db="EMBL/GenBank/DDBJ databases">
        <authorList>
            <person name="Catto M.A."/>
            <person name="Jacobson A."/>
            <person name="Kennedy G."/>
            <person name="Labadie P."/>
            <person name="Hunt B.G."/>
            <person name="Srinivasan R."/>
        </authorList>
    </citation>
    <scope>NUCLEOTIDE SEQUENCE</scope>
    <source>
        <strain evidence="1">PL_HMW_Pooled</strain>
        <tissue evidence="1">Head</tissue>
    </source>
</reference>
<name>A0AAE1I4M4_9NEOP</name>
<sequence length="167" mass="18851">MRTCSAGLLHFGVVELRVVFASSDSRRFERLSPALALSSGFLTHETHRSPVRAPVIVLNAPARAEVVNMQEHQAKYACNTREQKTSKLPAPHWKNKGVLIFNAFVKALNPFESYLCISSAIVAPGEKKKRRKRRFTFKEEAATLRTNQRINMCGNIAETNSEPKRRD</sequence>
<organism evidence="1 2">
    <name type="scientific">Frankliniella fusca</name>
    <dbReference type="NCBI Taxonomy" id="407009"/>
    <lineage>
        <taxon>Eukaryota</taxon>
        <taxon>Metazoa</taxon>
        <taxon>Ecdysozoa</taxon>
        <taxon>Arthropoda</taxon>
        <taxon>Hexapoda</taxon>
        <taxon>Insecta</taxon>
        <taxon>Pterygota</taxon>
        <taxon>Neoptera</taxon>
        <taxon>Paraneoptera</taxon>
        <taxon>Thysanoptera</taxon>
        <taxon>Terebrantia</taxon>
        <taxon>Thripoidea</taxon>
        <taxon>Thripidae</taxon>
        <taxon>Frankliniella</taxon>
    </lineage>
</organism>
<accession>A0AAE1I4M4</accession>
<protein>
    <submittedName>
        <fullName evidence="1">CCA-adding enzyme</fullName>
    </submittedName>
</protein>
<evidence type="ECO:0000313" key="2">
    <source>
        <dbReference type="Proteomes" id="UP001219518"/>
    </source>
</evidence>
<dbReference type="AlphaFoldDB" id="A0AAE1I4M4"/>
<reference evidence="1" key="2">
    <citation type="journal article" date="2023" name="BMC Genomics">
        <title>Pest status, molecular evolution, and epigenetic factors derived from the genome assembly of Frankliniella fusca, a thysanopteran phytovirus vector.</title>
        <authorList>
            <person name="Catto M.A."/>
            <person name="Labadie P.E."/>
            <person name="Jacobson A.L."/>
            <person name="Kennedy G.G."/>
            <person name="Srinivasan R."/>
            <person name="Hunt B.G."/>
        </authorList>
    </citation>
    <scope>NUCLEOTIDE SEQUENCE</scope>
    <source>
        <strain evidence="1">PL_HMW_Pooled</strain>
    </source>
</reference>
<dbReference type="EMBL" id="JAHWGI010001441">
    <property type="protein sequence ID" value="KAK3932923.1"/>
    <property type="molecule type" value="Genomic_DNA"/>
</dbReference>
<keyword evidence="2" id="KW-1185">Reference proteome</keyword>
<evidence type="ECO:0000313" key="1">
    <source>
        <dbReference type="EMBL" id="KAK3932923.1"/>
    </source>
</evidence>
<comment type="caution">
    <text evidence="1">The sequence shown here is derived from an EMBL/GenBank/DDBJ whole genome shotgun (WGS) entry which is preliminary data.</text>
</comment>
<proteinExistence type="predicted"/>
<dbReference type="Proteomes" id="UP001219518">
    <property type="component" value="Unassembled WGS sequence"/>
</dbReference>
<gene>
    <name evidence="1" type="ORF">KUF71_016389</name>
</gene>